<keyword evidence="3" id="KW-1185">Reference proteome</keyword>
<evidence type="ECO:0000313" key="3">
    <source>
        <dbReference type="Proteomes" id="UP001180020"/>
    </source>
</evidence>
<keyword evidence="1" id="KW-0732">Signal</keyword>
<gene>
    <name evidence="2" type="ORF">QJS10_CPA03g00583</name>
</gene>
<dbReference type="EMBL" id="JAUJYO010000003">
    <property type="protein sequence ID" value="KAK1322528.1"/>
    <property type="molecule type" value="Genomic_DNA"/>
</dbReference>
<reference evidence="2" key="1">
    <citation type="journal article" date="2023" name="Nat. Commun.">
        <title>Diploid and tetraploid genomes of Acorus and the evolution of monocots.</title>
        <authorList>
            <person name="Ma L."/>
            <person name="Liu K.W."/>
            <person name="Li Z."/>
            <person name="Hsiao Y.Y."/>
            <person name="Qi Y."/>
            <person name="Fu T."/>
            <person name="Tang G.D."/>
            <person name="Zhang D."/>
            <person name="Sun W.H."/>
            <person name="Liu D.K."/>
            <person name="Li Y."/>
            <person name="Chen G.Z."/>
            <person name="Liu X.D."/>
            <person name="Liao X.Y."/>
            <person name="Jiang Y.T."/>
            <person name="Yu X."/>
            <person name="Hao Y."/>
            <person name="Huang J."/>
            <person name="Zhao X.W."/>
            <person name="Ke S."/>
            <person name="Chen Y.Y."/>
            <person name="Wu W.L."/>
            <person name="Hsu J.L."/>
            <person name="Lin Y.F."/>
            <person name="Huang M.D."/>
            <person name="Li C.Y."/>
            <person name="Huang L."/>
            <person name="Wang Z.W."/>
            <person name="Zhao X."/>
            <person name="Zhong W.Y."/>
            <person name="Peng D.H."/>
            <person name="Ahmad S."/>
            <person name="Lan S."/>
            <person name="Zhang J.S."/>
            <person name="Tsai W.C."/>
            <person name="Van de Peer Y."/>
            <person name="Liu Z.J."/>
        </authorList>
    </citation>
    <scope>NUCLEOTIDE SEQUENCE</scope>
    <source>
        <strain evidence="2">CP</strain>
    </source>
</reference>
<protein>
    <submittedName>
        <fullName evidence="2">Uncharacterized protein</fullName>
    </submittedName>
</protein>
<name>A0AAV9F922_ACOCL</name>
<dbReference type="Proteomes" id="UP001180020">
    <property type="component" value="Unassembled WGS sequence"/>
</dbReference>
<evidence type="ECO:0000256" key="1">
    <source>
        <dbReference type="SAM" id="SignalP"/>
    </source>
</evidence>
<sequence length="122" mass="14115">MTRSTALQMGLFWLWPVVFPASLLLGKTWRPWDFVGDVGMFVAVDDDDVQLIRDIWYVQKLGVFFKCWVIRDRGCLYDLTNALERKVSKAIDCIFKRSLSSAKLIRIDSITLILFIIPNIIS</sequence>
<dbReference type="AlphaFoldDB" id="A0AAV9F922"/>
<comment type="caution">
    <text evidence="2">The sequence shown here is derived from an EMBL/GenBank/DDBJ whole genome shotgun (WGS) entry which is preliminary data.</text>
</comment>
<evidence type="ECO:0000313" key="2">
    <source>
        <dbReference type="EMBL" id="KAK1322528.1"/>
    </source>
</evidence>
<proteinExistence type="predicted"/>
<accession>A0AAV9F922</accession>
<organism evidence="2 3">
    <name type="scientific">Acorus calamus</name>
    <name type="common">Sweet flag</name>
    <dbReference type="NCBI Taxonomy" id="4465"/>
    <lineage>
        <taxon>Eukaryota</taxon>
        <taxon>Viridiplantae</taxon>
        <taxon>Streptophyta</taxon>
        <taxon>Embryophyta</taxon>
        <taxon>Tracheophyta</taxon>
        <taxon>Spermatophyta</taxon>
        <taxon>Magnoliopsida</taxon>
        <taxon>Liliopsida</taxon>
        <taxon>Acoraceae</taxon>
        <taxon>Acorus</taxon>
    </lineage>
</organism>
<reference evidence="2" key="2">
    <citation type="submission" date="2023-06" db="EMBL/GenBank/DDBJ databases">
        <authorList>
            <person name="Ma L."/>
            <person name="Liu K.-W."/>
            <person name="Li Z."/>
            <person name="Hsiao Y.-Y."/>
            <person name="Qi Y."/>
            <person name="Fu T."/>
            <person name="Tang G."/>
            <person name="Zhang D."/>
            <person name="Sun W.-H."/>
            <person name="Liu D.-K."/>
            <person name="Li Y."/>
            <person name="Chen G.-Z."/>
            <person name="Liu X.-D."/>
            <person name="Liao X.-Y."/>
            <person name="Jiang Y.-T."/>
            <person name="Yu X."/>
            <person name="Hao Y."/>
            <person name="Huang J."/>
            <person name="Zhao X.-W."/>
            <person name="Ke S."/>
            <person name="Chen Y.-Y."/>
            <person name="Wu W.-L."/>
            <person name="Hsu J.-L."/>
            <person name="Lin Y.-F."/>
            <person name="Huang M.-D."/>
            <person name="Li C.-Y."/>
            <person name="Huang L."/>
            <person name="Wang Z.-W."/>
            <person name="Zhao X."/>
            <person name="Zhong W.-Y."/>
            <person name="Peng D.-H."/>
            <person name="Ahmad S."/>
            <person name="Lan S."/>
            <person name="Zhang J.-S."/>
            <person name="Tsai W.-C."/>
            <person name="Van De Peer Y."/>
            <person name="Liu Z.-J."/>
        </authorList>
    </citation>
    <scope>NUCLEOTIDE SEQUENCE</scope>
    <source>
        <strain evidence="2">CP</strain>
        <tissue evidence="2">Leaves</tissue>
    </source>
</reference>
<feature type="signal peptide" evidence="1">
    <location>
        <begin position="1"/>
        <end position="20"/>
    </location>
</feature>
<feature type="chain" id="PRO_5043821471" evidence="1">
    <location>
        <begin position="21"/>
        <end position="122"/>
    </location>
</feature>